<dbReference type="NCBIfam" id="TIGR03083">
    <property type="entry name" value="maleylpyruvate isomerase family mycothiol-dependent enzyme"/>
    <property type="match status" value="1"/>
</dbReference>
<gene>
    <name evidence="2" type="ORF">GCM10009824_22690</name>
</gene>
<keyword evidence="2" id="KW-0413">Isomerase</keyword>
<dbReference type="InterPro" id="IPR034660">
    <property type="entry name" value="DinB/YfiT-like"/>
</dbReference>
<reference evidence="2 3" key="1">
    <citation type="journal article" date="2019" name="Int. J. Syst. Evol. Microbiol.">
        <title>The Global Catalogue of Microorganisms (GCM) 10K type strain sequencing project: providing services to taxonomists for standard genome sequencing and annotation.</title>
        <authorList>
            <consortium name="The Broad Institute Genomics Platform"/>
            <consortium name="The Broad Institute Genome Sequencing Center for Infectious Disease"/>
            <person name="Wu L."/>
            <person name="Ma J."/>
        </authorList>
    </citation>
    <scope>NUCLEOTIDE SEQUENCE [LARGE SCALE GENOMIC DNA]</scope>
    <source>
        <strain evidence="2 3">JCM 15914</strain>
    </source>
</reference>
<protein>
    <submittedName>
        <fullName evidence="2">Maleylpyruvate isomerase family mycothiol-dependent enzyme</fullName>
    </submittedName>
</protein>
<keyword evidence="3" id="KW-1185">Reference proteome</keyword>
<dbReference type="InterPro" id="IPR017517">
    <property type="entry name" value="Maleyloyr_isom"/>
</dbReference>
<evidence type="ECO:0000313" key="3">
    <source>
        <dbReference type="Proteomes" id="UP001500166"/>
    </source>
</evidence>
<feature type="domain" description="Mycothiol-dependent maleylpyruvate isomerase metal-binding" evidence="1">
    <location>
        <begin position="16"/>
        <end position="105"/>
    </location>
</feature>
<dbReference type="EMBL" id="BAAAQA010000025">
    <property type="protein sequence ID" value="GAA2120753.1"/>
    <property type="molecule type" value="Genomic_DNA"/>
</dbReference>
<name>A0ABN2Y2M0_9MICC</name>
<dbReference type="Proteomes" id="UP001500166">
    <property type="component" value="Unassembled WGS sequence"/>
</dbReference>
<sequence>MAMTKSQNIHLWGLMRAEREALAEHLSTLTPEQWRHSTLCGRWDVEEVVAHLVAVASMNQLRWLRSMIGARFRVDVHNQRRIEEYRGRTPNETLDRFRQLVGSTTTPSSDVPAYLGEVLVHAQDIRRPLGMSRTPSVEALIPVAEFFASRDFAVNSHRLVRGLSLRATDGPFNTGTGPMVSGPLLALVMTMAGRALYLEELEGPGVSILRARMEGTGG</sequence>
<comment type="caution">
    <text evidence="2">The sequence shown here is derived from an EMBL/GenBank/DDBJ whole genome shotgun (WGS) entry which is preliminary data.</text>
</comment>
<proteinExistence type="predicted"/>
<dbReference type="InterPro" id="IPR024344">
    <property type="entry name" value="MDMPI_metal-binding"/>
</dbReference>
<evidence type="ECO:0000259" key="1">
    <source>
        <dbReference type="Pfam" id="PF11716"/>
    </source>
</evidence>
<dbReference type="Pfam" id="PF11716">
    <property type="entry name" value="MDMPI_N"/>
    <property type="match status" value="1"/>
</dbReference>
<dbReference type="SUPFAM" id="SSF109854">
    <property type="entry name" value="DinB/YfiT-like putative metalloenzymes"/>
    <property type="match status" value="1"/>
</dbReference>
<dbReference type="Gene3D" id="1.20.120.450">
    <property type="entry name" value="dinb family like domain"/>
    <property type="match status" value="1"/>
</dbReference>
<accession>A0ABN2Y2M0</accession>
<organism evidence="2 3">
    <name type="scientific">Kocuria atrinae</name>
    <dbReference type="NCBI Taxonomy" id="592377"/>
    <lineage>
        <taxon>Bacteria</taxon>
        <taxon>Bacillati</taxon>
        <taxon>Actinomycetota</taxon>
        <taxon>Actinomycetes</taxon>
        <taxon>Micrococcales</taxon>
        <taxon>Micrococcaceae</taxon>
        <taxon>Kocuria</taxon>
    </lineage>
</organism>
<evidence type="ECO:0000313" key="2">
    <source>
        <dbReference type="EMBL" id="GAA2120753.1"/>
    </source>
</evidence>
<dbReference type="GO" id="GO:0016853">
    <property type="term" value="F:isomerase activity"/>
    <property type="evidence" value="ECO:0007669"/>
    <property type="project" value="UniProtKB-KW"/>
</dbReference>